<evidence type="ECO:0000256" key="7">
    <source>
        <dbReference type="SAM" id="Phobius"/>
    </source>
</evidence>
<comment type="subcellular location">
    <subcellularLocation>
        <location evidence="1">Cell membrane</location>
        <topology evidence="1">Multi-pass membrane protein</topology>
    </subcellularLocation>
</comment>
<feature type="transmembrane region" description="Helical" evidence="7">
    <location>
        <begin position="153"/>
        <end position="174"/>
    </location>
</feature>
<evidence type="ECO:0000256" key="1">
    <source>
        <dbReference type="ARBA" id="ARBA00004651"/>
    </source>
</evidence>
<dbReference type="KEGG" id="cku:UL82_09185"/>
<evidence type="ECO:0000256" key="5">
    <source>
        <dbReference type="ARBA" id="ARBA00022989"/>
    </source>
</evidence>
<dbReference type="InterPro" id="IPR036640">
    <property type="entry name" value="ABC1_TM_sf"/>
</dbReference>
<dbReference type="EMBL" id="CP011312">
    <property type="protein sequence ID" value="AKE41977.1"/>
    <property type="molecule type" value="Genomic_DNA"/>
</dbReference>
<evidence type="ECO:0000256" key="2">
    <source>
        <dbReference type="ARBA" id="ARBA00022692"/>
    </source>
</evidence>
<keyword evidence="3" id="KW-0547">Nucleotide-binding</keyword>
<feature type="transmembrane region" description="Helical" evidence="7">
    <location>
        <begin position="294"/>
        <end position="314"/>
    </location>
</feature>
<keyword evidence="10" id="KW-1185">Reference proteome</keyword>
<dbReference type="GO" id="GO:0005524">
    <property type="term" value="F:ATP binding"/>
    <property type="evidence" value="ECO:0007669"/>
    <property type="project" value="UniProtKB-KW"/>
</dbReference>
<dbReference type="HOGENOM" id="CLU_451080_0_0_11"/>
<dbReference type="Gene3D" id="3.40.50.300">
    <property type="entry name" value="P-loop containing nucleotide triphosphate hydrolases"/>
    <property type="match status" value="1"/>
</dbReference>
<protein>
    <submittedName>
        <fullName evidence="9">ABC-type multidrug transport system, ATPase and permease component</fullName>
    </submittedName>
</protein>
<accession>A0A0F6R0X8</accession>
<keyword evidence="6 7" id="KW-0472">Membrane</keyword>
<dbReference type="Pfam" id="PF00005">
    <property type="entry name" value="ABC_tran"/>
    <property type="match status" value="1"/>
</dbReference>
<evidence type="ECO:0000256" key="6">
    <source>
        <dbReference type="ARBA" id="ARBA00023136"/>
    </source>
</evidence>
<dbReference type="AlphaFoldDB" id="A0A0F6R0X8"/>
<keyword evidence="4" id="KW-0067">ATP-binding</keyword>
<dbReference type="PANTHER" id="PTHR24221:SF503">
    <property type="entry name" value="MITOCHONDRIAL POTASSIUM CHANNEL ATP-BINDING SUBUNIT"/>
    <property type="match status" value="1"/>
</dbReference>
<feature type="domain" description="ABC transporter" evidence="8">
    <location>
        <begin position="354"/>
        <end position="600"/>
    </location>
</feature>
<dbReference type="PANTHER" id="PTHR24221">
    <property type="entry name" value="ATP-BINDING CASSETTE SUB-FAMILY B"/>
    <property type="match status" value="1"/>
</dbReference>
<gene>
    <name evidence="9" type="ORF">UL82_09185</name>
</gene>
<dbReference type="SMART" id="SM00382">
    <property type="entry name" value="AAA"/>
    <property type="match status" value="1"/>
</dbReference>
<dbReference type="GO" id="GO:0005886">
    <property type="term" value="C:plasma membrane"/>
    <property type="evidence" value="ECO:0007669"/>
    <property type="project" value="UniProtKB-SubCell"/>
</dbReference>
<dbReference type="GO" id="GO:0016887">
    <property type="term" value="F:ATP hydrolysis activity"/>
    <property type="evidence" value="ECO:0007669"/>
    <property type="project" value="InterPro"/>
</dbReference>
<organism evidence="9 10">
    <name type="scientific">Corynebacterium kutscheri</name>
    <dbReference type="NCBI Taxonomy" id="35755"/>
    <lineage>
        <taxon>Bacteria</taxon>
        <taxon>Bacillati</taxon>
        <taxon>Actinomycetota</taxon>
        <taxon>Actinomycetes</taxon>
        <taxon>Mycobacteriales</taxon>
        <taxon>Corynebacteriaceae</taxon>
        <taxon>Corynebacterium</taxon>
    </lineage>
</organism>
<dbReference type="SUPFAM" id="SSF90123">
    <property type="entry name" value="ABC transporter transmembrane region"/>
    <property type="match status" value="1"/>
</dbReference>
<dbReference type="InterPro" id="IPR027417">
    <property type="entry name" value="P-loop_NTPase"/>
</dbReference>
<reference evidence="9 10" key="1">
    <citation type="journal article" date="2015" name="Genome Announc.">
        <title>Complete Genome Sequence of Corynebacterium kutscheri DSM 20755, a Corynebacterial Type Strain with Remarkably Low G+C Content of Chromosomal DNA.</title>
        <authorList>
            <person name="Ruckert C."/>
            <person name="Albersmeier A."/>
            <person name="Winkler A."/>
            <person name="Tauch A."/>
        </authorList>
    </citation>
    <scope>NUCLEOTIDE SEQUENCE [LARGE SCALE GENOMIC DNA]</scope>
    <source>
        <strain evidence="9 10">DSM 20755</strain>
    </source>
</reference>
<dbReference type="GO" id="GO:0042626">
    <property type="term" value="F:ATPase-coupled transmembrane transporter activity"/>
    <property type="evidence" value="ECO:0007669"/>
    <property type="project" value="TreeGrafter"/>
</dbReference>
<feature type="transmembrane region" description="Helical" evidence="7">
    <location>
        <begin position="78"/>
        <end position="94"/>
    </location>
</feature>
<feature type="transmembrane region" description="Helical" evidence="7">
    <location>
        <begin position="258"/>
        <end position="282"/>
    </location>
</feature>
<feature type="transmembrane region" description="Helical" evidence="7">
    <location>
        <begin position="43"/>
        <end position="66"/>
    </location>
</feature>
<sequence>MLTTKISEAVAFDSGLKKYYSMLRLRMDMVSFFFRYLPKREGFILTIANLMNLSTAFFPSMVAIAVTGKIGNSDVPRWSGLLFFFLVTTINQFLRPTAGSAQLSVATHLAFIANKKIARALSNIETLEGLEDSEFKENLSVLRSRDTVLGESLLRTYQAIFNLCLPLFLMIVAILTAPVILWMFPVCILVIWVGVLAEKIRAGADKITAAHQLEMHNFCSAARGNSMSTELQIYGASRWYINKFSNVERQRTQPAIQANLHVTWLYAASSAVYFTVGALVVWKCSYEGDVHVVLVALLTIMQLSTLLSGIRFAFSDLAKAQREYSRFRKILAIKDYRNQTTNYLPRADTHKHWAVLTNVSYKYPGADTFALQDVSIVLPQNSLISIVGGNGSGKTTLAMLLRGVRSPTTGEIQRKDSSVRTNAAGKTTINVTGVPQRPAHWELIAIEAATFPQKGSYGRFNNEAFSLSASGAEEVFDNLDHGEHTPLGQSWQHPTQLSGGQWQRIGNARGLLGADQSTLIIIDEPTSSLDALAEAKMVATCRRMVEESSIGASVVLVTHRISSALASDFVIMLDKAQVVAQGSPETLLKESNALSALVNEHKKAR</sequence>
<dbReference type="InterPro" id="IPR003439">
    <property type="entry name" value="ABC_transporter-like_ATP-bd"/>
</dbReference>
<dbReference type="PROSITE" id="PS50893">
    <property type="entry name" value="ABC_TRANSPORTER_2"/>
    <property type="match status" value="1"/>
</dbReference>
<evidence type="ECO:0000313" key="9">
    <source>
        <dbReference type="EMBL" id="AKE41977.1"/>
    </source>
</evidence>
<evidence type="ECO:0000259" key="8">
    <source>
        <dbReference type="PROSITE" id="PS50893"/>
    </source>
</evidence>
<dbReference type="Gene3D" id="1.20.1560.10">
    <property type="entry name" value="ABC transporter type 1, transmembrane domain"/>
    <property type="match status" value="1"/>
</dbReference>
<evidence type="ECO:0000256" key="3">
    <source>
        <dbReference type="ARBA" id="ARBA00022741"/>
    </source>
</evidence>
<dbReference type="InterPro" id="IPR003593">
    <property type="entry name" value="AAA+_ATPase"/>
</dbReference>
<evidence type="ECO:0000256" key="4">
    <source>
        <dbReference type="ARBA" id="ARBA00022840"/>
    </source>
</evidence>
<dbReference type="SUPFAM" id="SSF52540">
    <property type="entry name" value="P-loop containing nucleoside triphosphate hydrolases"/>
    <property type="match status" value="1"/>
</dbReference>
<proteinExistence type="predicted"/>
<feature type="transmembrane region" description="Helical" evidence="7">
    <location>
        <begin position="180"/>
        <end position="197"/>
    </location>
</feature>
<name>A0A0F6R0X8_9CORY</name>
<keyword evidence="5 7" id="KW-1133">Transmembrane helix</keyword>
<evidence type="ECO:0000313" key="10">
    <source>
        <dbReference type="Proteomes" id="UP000033457"/>
    </source>
</evidence>
<dbReference type="Proteomes" id="UP000033457">
    <property type="component" value="Chromosome"/>
</dbReference>
<dbReference type="STRING" id="35755.UL82_09185"/>
<keyword evidence="2 7" id="KW-0812">Transmembrane</keyword>
<dbReference type="InterPro" id="IPR039421">
    <property type="entry name" value="Type_1_exporter"/>
</dbReference>